<gene>
    <name evidence="1" type="ORF">AYBTSS11_LOCUS2030</name>
</gene>
<reference evidence="1" key="1">
    <citation type="submission" date="2023-10" db="EMBL/GenBank/DDBJ databases">
        <authorList>
            <person name="Domelevo Entfellner J.-B."/>
        </authorList>
    </citation>
    <scope>NUCLEOTIDE SEQUENCE</scope>
</reference>
<dbReference type="Proteomes" id="UP001189624">
    <property type="component" value="Chromosome 1"/>
</dbReference>
<accession>A0AA86RNX9</accession>
<protein>
    <submittedName>
        <fullName evidence="1">Uncharacterized protein</fullName>
    </submittedName>
</protein>
<keyword evidence="2" id="KW-1185">Reference proteome</keyword>
<dbReference type="EMBL" id="OY731398">
    <property type="protein sequence ID" value="CAJ1855525.1"/>
    <property type="molecule type" value="Genomic_DNA"/>
</dbReference>
<organism evidence="1 2">
    <name type="scientific">Sphenostylis stenocarpa</name>
    <dbReference type="NCBI Taxonomy" id="92480"/>
    <lineage>
        <taxon>Eukaryota</taxon>
        <taxon>Viridiplantae</taxon>
        <taxon>Streptophyta</taxon>
        <taxon>Embryophyta</taxon>
        <taxon>Tracheophyta</taxon>
        <taxon>Spermatophyta</taxon>
        <taxon>Magnoliopsida</taxon>
        <taxon>eudicotyledons</taxon>
        <taxon>Gunneridae</taxon>
        <taxon>Pentapetalae</taxon>
        <taxon>rosids</taxon>
        <taxon>fabids</taxon>
        <taxon>Fabales</taxon>
        <taxon>Fabaceae</taxon>
        <taxon>Papilionoideae</taxon>
        <taxon>50 kb inversion clade</taxon>
        <taxon>NPAAA clade</taxon>
        <taxon>indigoferoid/millettioid clade</taxon>
        <taxon>Phaseoleae</taxon>
        <taxon>Sphenostylis</taxon>
    </lineage>
</organism>
<evidence type="ECO:0000313" key="1">
    <source>
        <dbReference type="EMBL" id="CAJ1855525.1"/>
    </source>
</evidence>
<proteinExistence type="predicted"/>
<sequence length="87" mass="9718">MSIEAMAMAGVDYKECAITLEKWNPLCPQQPPLYLVAEHEELVNLAAERMKAKIREWAKAVASTSKQQSATKDNYMCLAGFLIATKQ</sequence>
<name>A0AA86RNX9_9FABA</name>
<dbReference type="AlphaFoldDB" id="A0AA86RNX9"/>
<evidence type="ECO:0000313" key="2">
    <source>
        <dbReference type="Proteomes" id="UP001189624"/>
    </source>
</evidence>
<dbReference type="Gramene" id="rna-AYBTSS11_LOCUS2030">
    <property type="protein sequence ID" value="CAJ1855525.1"/>
    <property type="gene ID" value="gene-AYBTSS11_LOCUS2030"/>
</dbReference>